<accession>A0ABN1C0M8</accession>
<dbReference type="PANTHER" id="PTHR43807">
    <property type="entry name" value="FI04487P"/>
    <property type="match status" value="1"/>
</dbReference>
<dbReference type="PRINTS" id="PR00753">
    <property type="entry name" value="ACCSYNTHASE"/>
</dbReference>
<dbReference type="InterPro" id="IPR004839">
    <property type="entry name" value="Aminotransferase_I/II_large"/>
</dbReference>
<dbReference type="SUPFAM" id="SSF53383">
    <property type="entry name" value="PLP-dependent transferases"/>
    <property type="match status" value="1"/>
</dbReference>
<dbReference type="EMBL" id="BAAAEN010000010">
    <property type="protein sequence ID" value="GAA0509385.1"/>
    <property type="molecule type" value="Genomic_DNA"/>
</dbReference>
<dbReference type="Pfam" id="PF00155">
    <property type="entry name" value="Aminotran_1_2"/>
    <property type="match status" value="1"/>
</dbReference>
<dbReference type="Proteomes" id="UP001501706">
    <property type="component" value="Unassembled WGS sequence"/>
</dbReference>
<dbReference type="CDD" id="cd00609">
    <property type="entry name" value="AAT_like"/>
    <property type="match status" value="1"/>
</dbReference>
<dbReference type="PANTHER" id="PTHR43807:SF20">
    <property type="entry name" value="FI04487P"/>
    <property type="match status" value="1"/>
</dbReference>
<evidence type="ECO:0000313" key="7">
    <source>
        <dbReference type="Proteomes" id="UP001501706"/>
    </source>
</evidence>
<dbReference type="InterPro" id="IPR015424">
    <property type="entry name" value="PyrdxlP-dep_Trfase"/>
</dbReference>
<protein>
    <submittedName>
        <fullName evidence="6">Pyridoxal phosphate-dependent aminotransferase</fullName>
    </submittedName>
</protein>
<comment type="caution">
    <text evidence="6">The sequence shown here is derived from an EMBL/GenBank/DDBJ whole genome shotgun (WGS) entry which is preliminary data.</text>
</comment>
<name>A0ABN1C0M8_9BURK</name>
<comment type="cofactor">
    <cofactor evidence="1">
        <name>pyridoxal 5'-phosphate</name>
        <dbReference type="ChEBI" id="CHEBI:597326"/>
    </cofactor>
</comment>
<dbReference type="InterPro" id="IPR015421">
    <property type="entry name" value="PyrdxlP-dep_Trfase_major"/>
</dbReference>
<dbReference type="GO" id="GO:0008483">
    <property type="term" value="F:transaminase activity"/>
    <property type="evidence" value="ECO:0007669"/>
    <property type="project" value="UniProtKB-KW"/>
</dbReference>
<keyword evidence="2 6" id="KW-0032">Aminotransferase</keyword>
<evidence type="ECO:0000256" key="1">
    <source>
        <dbReference type="ARBA" id="ARBA00001933"/>
    </source>
</evidence>
<gene>
    <name evidence="6" type="ORF">GCM10009097_28110</name>
</gene>
<keyword evidence="4" id="KW-0663">Pyridoxal phosphate</keyword>
<keyword evidence="3" id="KW-0808">Transferase</keyword>
<evidence type="ECO:0000259" key="5">
    <source>
        <dbReference type="Pfam" id="PF00155"/>
    </source>
</evidence>
<evidence type="ECO:0000256" key="2">
    <source>
        <dbReference type="ARBA" id="ARBA00022576"/>
    </source>
</evidence>
<evidence type="ECO:0000313" key="6">
    <source>
        <dbReference type="EMBL" id="GAA0509385.1"/>
    </source>
</evidence>
<dbReference type="NCBIfam" id="NF009079">
    <property type="entry name" value="PRK12414.1"/>
    <property type="match status" value="1"/>
</dbReference>
<dbReference type="Gene3D" id="3.40.640.10">
    <property type="entry name" value="Type I PLP-dependent aspartate aminotransferase-like (Major domain)"/>
    <property type="match status" value="1"/>
</dbReference>
<dbReference type="NCBIfam" id="NF006569">
    <property type="entry name" value="PRK09082.1"/>
    <property type="match status" value="1"/>
</dbReference>
<dbReference type="InterPro" id="IPR051326">
    <property type="entry name" value="Kynurenine-oxoglutarate_AT"/>
</dbReference>
<dbReference type="InterPro" id="IPR015422">
    <property type="entry name" value="PyrdxlP-dep_Trfase_small"/>
</dbReference>
<dbReference type="Gene3D" id="3.90.1150.10">
    <property type="entry name" value="Aspartate Aminotransferase, domain 1"/>
    <property type="match status" value="1"/>
</dbReference>
<evidence type="ECO:0000256" key="4">
    <source>
        <dbReference type="ARBA" id="ARBA00022898"/>
    </source>
</evidence>
<sequence>MAADGRVEVDCFDEDEWYIQGPSKLMINSKLPDVGVTIFTVMSRLATETRAINLGQGFPDFDPDAGLLAQVDAAMAAGHNQYAPMPGIPALRAAIAAKTRALYGAAYDPETEITVTSGATQALMTAILAVAGAGDEVIVLEPNYDSYVPAIRLAGAVPVAVQLLAPTPEVPGYRPDWDAVRRAITPRTRALVINFPHNPTGAVLDESDLDELERILADTGVVLISDEVYEHIVFDDRRHASIARRPALAARSFLVSSFGKTFHTTGWKIGYCCAPAALSAEFRKIHQFMVFAVSTPMQYALSTFLEDPRHYLELPAFYQAKRDRLEAGLKQTRFRTLPCPGTYFLLADYSAISDAPESEFARWLTTEHGVAVIPIAAFHADPDAPASNRQLVRFCFAKKDSTLDAALERLKRV</sequence>
<reference evidence="6 7" key="1">
    <citation type="journal article" date="2019" name="Int. J. Syst. Evol. Microbiol.">
        <title>The Global Catalogue of Microorganisms (GCM) 10K type strain sequencing project: providing services to taxonomists for standard genome sequencing and annotation.</title>
        <authorList>
            <consortium name="The Broad Institute Genomics Platform"/>
            <consortium name="The Broad Institute Genome Sequencing Center for Infectious Disease"/>
            <person name="Wu L."/>
            <person name="Ma J."/>
        </authorList>
    </citation>
    <scope>NUCLEOTIDE SEQUENCE [LARGE SCALE GENOMIC DNA]</scope>
    <source>
        <strain evidence="6 7">JCM 14330</strain>
    </source>
</reference>
<proteinExistence type="predicted"/>
<keyword evidence="7" id="KW-1185">Reference proteome</keyword>
<organism evidence="6 7">
    <name type="scientific">Pigmentiphaga daeguensis</name>
    <dbReference type="NCBI Taxonomy" id="414049"/>
    <lineage>
        <taxon>Bacteria</taxon>
        <taxon>Pseudomonadati</taxon>
        <taxon>Pseudomonadota</taxon>
        <taxon>Betaproteobacteria</taxon>
        <taxon>Burkholderiales</taxon>
        <taxon>Alcaligenaceae</taxon>
        <taxon>Pigmentiphaga</taxon>
    </lineage>
</organism>
<feature type="domain" description="Aminotransferase class I/classII large" evidence="5">
    <location>
        <begin position="51"/>
        <end position="410"/>
    </location>
</feature>
<evidence type="ECO:0000256" key="3">
    <source>
        <dbReference type="ARBA" id="ARBA00022679"/>
    </source>
</evidence>